<evidence type="ECO:0008006" key="5">
    <source>
        <dbReference type="Google" id="ProtNLM"/>
    </source>
</evidence>
<dbReference type="STRING" id="1792845.BC343_04665"/>
<dbReference type="InterPro" id="IPR017938">
    <property type="entry name" value="Riboflavin_synthase-like_b-brl"/>
</dbReference>
<dbReference type="AlphaFoldDB" id="A0A1S9PFX1"/>
<dbReference type="SUPFAM" id="SSF54292">
    <property type="entry name" value="2Fe-2S ferredoxin-like"/>
    <property type="match status" value="1"/>
</dbReference>
<organism evidence="3 4">
    <name type="scientific">Mucilaginibacter pedocola</name>
    <dbReference type="NCBI Taxonomy" id="1792845"/>
    <lineage>
        <taxon>Bacteria</taxon>
        <taxon>Pseudomonadati</taxon>
        <taxon>Bacteroidota</taxon>
        <taxon>Sphingobacteriia</taxon>
        <taxon>Sphingobacteriales</taxon>
        <taxon>Sphingobacteriaceae</taxon>
        <taxon>Mucilaginibacter</taxon>
    </lineage>
</organism>
<dbReference type="CDD" id="cd00207">
    <property type="entry name" value="fer2"/>
    <property type="match status" value="1"/>
</dbReference>
<evidence type="ECO:0000259" key="2">
    <source>
        <dbReference type="PROSITE" id="PS51384"/>
    </source>
</evidence>
<dbReference type="InterPro" id="IPR017927">
    <property type="entry name" value="FAD-bd_FR_type"/>
</dbReference>
<feature type="domain" description="2Fe-2S ferredoxin-type" evidence="1">
    <location>
        <begin position="259"/>
        <end position="347"/>
    </location>
</feature>
<evidence type="ECO:0000313" key="4">
    <source>
        <dbReference type="Proteomes" id="UP000189739"/>
    </source>
</evidence>
<dbReference type="OrthoDB" id="9789468at2"/>
<evidence type="ECO:0000259" key="1">
    <source>
        <dbReference type="PROSITE" id="PS51085"/>
    </source>
</evidence>
<evidence type="ECO:0000313" key="3">
    <source>
        <dbReference type="EMBL" id="OOQ59478.1"/>
    </source>
</evidence>
<dbReference type="InterPro" id="IPR012675">
    <property type="entry name" value="Beta-grasp_dom_sf"/>
</dbReference>
<dbReference type="InterPro" id="IPR001433">
    <property type="entry name" value="OxRdtase_FAD/NAD-bd"/>
</dbReference>
<dbReference type="InterPro" id="IPR001041">
    <property type="entry name" value="2Fe-2S_ferredoxin-type"/>
</dbReference>
<reference evidence="3 4" key="1">
    <citation type="submission" date="2016-07" db="EMBL/GenBank/DDBJ databases">
        <title>Genomic analysis of zinc-resistant bacterium Mucilaginibacter pedocola TBZ30.</title>
        <authorList>
            <person name="Huang J."/>
            <person name="Tang J."/>
        </authorList>
    </citation>
    <scope>NUCLEOTIDE SEQUENCE [LARGE SCALE GENOMIC DNA]</scope>
    <source>
        <strain evidence="3 4">TBZ30</strain>
    </source>
</reference>
<dbReference type="Pfam" id="PF00175">
    <property type="entry name" value="NAD_binding_1"/>
    <property type="match status" value="1"/>
</dbReference>
<dbReference type="InterPro" id="IPR001709">
    <property type="entry name" value="Flavoprot_Pyr_Nucl_cyt_Rdtase"/>
</dbReference>
<dbReference type="InterPro" id="IPR008333">
    <property type="entry name" value="Cbr1-like_FAD-bd_dom"/>
</dbReference>
<dbReference type="PRINTS" id="PR00410">
    <property type="entry name" value="PHEHYDRXLASE"/>
</dbReference>
<dbReference type="Proteomes" id="UP000189739">
    <property type="component" value="Unassembled WGS sequence"/>
</dbReference>
<dbReference type="EMBL" id="MBTF01000012">
    <property type="protein sequence ID" value="OOQ59478.1"/>
    <property type="molecule type" value="Genomic_DNA"/>
</dbReference>
<dbReference type="PANTHER" id="PTHR47354:SF5">
    <property type="entry name" value="PROTEIN RFBI"/>
    <property type="match status" value="1"/>
</dbReference>
<protein>
    <recommendedName>
        <fullName evidence="5">Oxidoreductase</fullName>
    </recommendedName>
</protein>
<dbReference type="PANTHER" id="PTHR47354">
    <property type="entry name" value="NADH OXIDOREDUCTASE HCR"/>
    <property type="match status" value="1"/>
</dbReference>
<dbReference type="RefSeq" id="WP_078348208.1">
    <property type="nucleotide sequence ID" value="NZ_MBTF01000012.1"/>
</dbReference>
<gene>
    <name evidence="3" type="ORF">BC343_04665</name>
</gene>
<dbReference type="SUPFAM" id="SSF52343">
    <property type="entry name" value="Ferredoxin reductase-like, C-terminal NADP-linked domain"/>
    <property type="match status" value="1"/>
</dbReference>
<sequence length="347" mass="37680">MLFLTLKVVEIRRETDDTVTVAFKQPALKKVKYLAGQYLTLTFRINGRRYIRPYSFSSAPGVDANLEVTVKRVPGGVVSNHIIDKVKVDDLIEVMPPMGDFILNEAAITPDTHIVLWGAGSGVTPLMSIAKYALHKSMGGHVTLVYGNRNAESVIFQDKIDALSAGFNNFSAWHFHTALAVASNNPRLVQGRIDPSNVLAVMHAEGKLENTLHYICGPSGLKESVKAALAALGIEGKNVYSEDFEVVRNPTDFEGIITRSIGITNNGERTVVEAVKGKSILEAALDAGIDMPYSCQTGNCLVCKGSLLKGDVKVIGVDKLPAELQPNQRLLCCSFPLTDDVEIQVDQ</sequence>
<proteinExistence type="predicted"/>
<dbReference type="Pfam" id="PF00111">
    <property type="entry name" value="Fer2"/>
    <property type="match status" value="1"/>
</dbReference>
<dbReference type="GO" id="GO:0051536">
    <property type="term" value="F:iron-sulfur cluster binding"/>
    <property type="evidence" value="ECO:0007669"/>
    <property type="project" value="InterPro"/>
</dbReference>
<dbReference type="PROSITE" id="PS51384">
    <property type="entry name" value="FAD_FR"/>
    <property type="match status" value="1"/>
</dbReference>
<dbReference type="InterPro" id="IPR050415">
    <property type="entry name" value="MRET"/>
</dbReference>
<dbReference type="Gene3D" id="2.40.30.10">
    <property type="entry name" value="Translation factors"/>
    <property type="match status" value="1"/>
</dbReference>
<accession>A0A1S9PFX1</accession>
<dbReference type="PRINTS" id="PR00371">
    <property type="entry name" value="FPNCR"/>
</dbReference>
<dbReference type="Gene3D" id="3.40.50.80">
    <property type="entry name" value="Nucleotide-binding domain of ferredoxin-NADP reductase (FNR) module"/>
    <property type="match status" value="1"/>
</dbReference>
<name>A0A1S9PFX1_9SPHI</name>
<dbReference type="GO" id="GO:0016491">
    <property type="term" value="F:oxidoreductase activity"/>
    <property type="evidence" value="ECO:0007669"/>
    <property type="project" value="InterPro"/>
</dbReference>
<dbReference type="SUPFAM" id="SSF63380">
    <property type="entry name" value="Riboflavin synthase domain-like"/>
    <property type="match status" value="1"/>
</dbReference>
<keyword evidence="4" id="KW-1185">Reference proteome</keyword>
<dbReference type="CDD" id="cd06214">
    <property type="entry name" value="PA_degradation_oxidoreductase_like"/>
    <property type="match status" value="1"/>
</dbReference>
<dbReference type="Gene3D" id="3.10.20.30">
    <property type="match status" value="1"/>
</dbReference>
<dbReference type="PROSITE" id="PS51085">
    <property type="entry name" value="2FE2S_FER_2"/>
    <property type="match status" value="1"/>
</dbReference>
<feature type="domain" description="FAD-binding FR-type" evidence="2">
    <location>
        <begin position="1"/>
        <end position="104"/>
    </location>
</feature>
<dbReference type="InterPro" id="IPR036010">
    <property type="entry name" value="2Fe-2S_ferredoxin-like_sf"/>
</dbReference>
<comment type="caution">
    <text evidence="3">The sequence shown here is derived from an EMBL/GenBank/DDBJ whole genome shotgun (WGS) entry which is preliminary data.</text>
</comment>
<dbReference type="Pfam" id="PF00970">
    <property type="entry name" value="FAD_binding_6"/>
    <property type="match status" value="1"/>
</dbReference>
<dbReference type="InterPro" id="IPR039261">
    <property type="entry name" value="FNR_nucleotide-bd"/>
</dbReference>